<name>A0ABT7TCQ2_9MICO</name>
<dbReference type="Proteomes" id="UP001235720">
    <property type="component" value="Unassembled WGS sequence"/>
</dbReference>
<proteinExistence type="predicted"/>
<dbReference type="RefSeq" id="WP_289469086.1">
    <property type="nucleotide sequence ID" value="NZ_JAUCMM010000001.1"/>
</dbReference>
<feature type="region of interest" description="Disordered" evidence="1">
    <location>
        <begin position="1"/>
        <end position="36"/>
    </location>
</feature>
<gene>
    <name evidence="2" type="ORF">QUG98_02695</name>
</gene>
<evidence type="ECO:0000313" key="3">
    <source>
        <dbReference type="Proteomes" id="UP001235720"/>
    </source>
</evidence>
<dbReference type="EMBL" id="JAUCMM010000001">
    <property type="protein sequence ID" value="MDM7887352.1"/>
    <property type="molecule type" value="Genomic_DNA"/>
</dbReference>
<sequence>MRSTPDDHVGVPPRGPEEPQPSGPVGHHPRDPEDDMPLAELDARARADAALRRIRDGADPAREAFDLANTMNDEAVGRLRGAVLRWFRRG</sequence>
<evidence type="ECO:0000256" key="1">
    <source>
        <dbReference type="SAM" id="MobiDB-lite"/>
    </source>
</evidence>
<accession>A0ABT7TCQ2</accession>
<comment type="caution">
    <text evidence="2">The sequence shown here is derived from an EMBL/GenBank/DDBJ whole genome shotgun (WGS) entry which is preliminary data.</text>
</comment>
<organism evidence="2 3">
    <name type="scientific">Curtobacterium subtropicum</name>
    <dbReference type="NCBI Taxonomy" id="3055138"/>
    <lineage>
        <taxon>Bacteria</taxon>
        <taxon>Bacillati</taxon>
        <taxon>Actinomycetota</taxon>
        <taxon>Actinomycetes</taxon>
        <taxon>Micrococcales</taxon>
        <taxon>Microbacteriaceae</taxon>
        <taxon>Curtobacterium</taxon>
    </lineage>
</organism>
<reference evidence="2 3" key="1">
    <citation type="submission" date="2023-06" db="EMBL/GenBank/DDBJ databases">
        <authorList>
            <person name="Feng G."/>
            <person name="Li J."/>
            <person name="Zhu H."/>
        </authorList>
    </citation>
    <scope>NUCLEOTIDE SEQUENCE [LARGE SCALE GENOMIC DNA]</scope>
    <source>
        <strain evidence="2 3">RHCJP20</strain>
    </source>
</reference>
<protein>
    <submittedName>
        <fullName evidence="2">Uncharacterized protein</fullName>
    </submittedName>
</protein>
<evidence type="ECO:0000313" key="2">
    <source>
        <dbReference type="EMBL" id="MDM7887352.1"/>
    </source>
</evidence>
<keyword evidence="3" id="KW-1185">Reference proteome</keyword>